<protein>
    <recommendedName>
        <fullName evidence="3">CdiI immunity protein domain-containing protein</fullName>
    </recommendedName>
</protein>
<dbReference type="Proteomes" id="UP001500190">
    <property type="component" value="Unassembled WGS sequence"/>
</dbReference>
<proteinExistence type="predicted"/>
<keyword evidence="2" id="KW-1185">Reference proteome</keyword>
<reference evidence="1 2" key="1">
    <citation type="journal article" date="2019" name="Int. J. Syst. Evol. Microbiol.">
        <title>The Global Catalogue of Microorganisms (GCM) 10K type strain sequencing project: providing services to taxonomists for standard genome sequencing and annotation.</title>
        <authorList>
            <consortium name="The Broad Institute Genomics Platform"/>
            <consortium name="The Broad Institute Genome Sequencing Center for Infectious Disease"/>
            <person name="Wu L."/>
            <person name="Ma J."/>
        </authorList>
    </citation>
    <scope>NUCLEOTIDE SEQUENCE [LARGE SCALE GENOMIC DNA]</scope>
    <source>
        <strain evidence="1 2">JCM 14304</strain>
    </source>
</reference>
<accession>A0ABN2E1M1</accession>
<gene>
    <name evidence="1" type="ORF">GCM10009742_41450</name>
</gene>
<dbReference type="EMBL" id="BAAAND010000007">
    <property type="protein sequence ID" value="GAA1590594.1"/>
    <property type="molecule type" value="Genomic_DNA"/>
</dbReference>
<sequence length="114" mass="13100">MAIGRYWLADKDAPYATVLNLLEAYFHPEIRDDNFQDLVLRARSADPEDIELATLKRELIRLLQGDRDGLHPKALATAAAYDQRSDDEFLQWLWHEVYPSEPVTASGTERGRND</sequence>
<name>A0ABN2E1M1_9ACTN</name>
<comment type="caution">
    <text evidence="1">The sequence shown here is derived from an EMBL/GenBank/DDBJ whole genome shotgun (WGS) entry which is preliminary data.</text>
</comment>
<dbReference type="RefSeq" id="WP_344193693.1">
    <property type="nucleotide sequence ID" value="NZ_BAAAND010000007.1"/>
</dbReference>
<evidence type="ECO:0000313" key="1">
    <source>
        <dbReference type="EMBL" id="GAA1590594.1"/>
    </source>
</evidence>
<evidence type="ECO:0008006" key="3">
    <source>
        <dbReference type="Google" id="ProtNLM"/>
    </source>
</evidence>
<organism evidence="1 2">
    <name type="scientific">Kribbella karoonensis</name>
    <dbReference type="NCBI Taxonomy" id="324851"/>
    <lineage>
        <taxon>Bacteria</taxon>
        <taxon>Bacillati</taxon>
        <taxon>Actinomycetota</taxon>
        <taxon>Actinomycetes</taxon>
        <taxon>Propionibacteriales</taxon>
        <taxon>Kribbellaceae</taxon>
        <taxon>Kribbella</taxon>
    </lineage>
</organism>
<evidence type="ECO:0000313" key="2">
    <source>
        <dbReference type="Proteomes" id="UP001500190"/>
    </source>
</evidence>